<evidence type="ECO:0000256" key="2">
    <source>
        <dbReference type="SAM" id="Phobius"/>
    </source>
</evidence>
<evidence type="ECO:0000259" key="3">
    <source>
        <dbReference type="Pfam" id="PF25231"/>
    </source>
</evidence>
<dbReference type="Pfam" id="PF25231">
    <property type="entry name" value="DUF7847"/>
    <property type="match status" value="1"/>
</dbReference>
<sequence length="420" mass="42411">MTVPPGPPPGWPGQPPFPPSGYPPPGYPPPGYGPPGYPPPGYGPPGFPPPGYGPPGFPPPGYGPPGFPPPGYGPPGFPPPGYGPPGFPPPGYGPQLPMAAKPGIIPLRPLSLSDIFNGAVGYIRANPKATLGLTTVVVVITQALALILQLGPLLSMGKVGAQRGEELSMPAMLGSAASSATSALTTALAGILLSGMLTVVVGRAVFGTKITVGEAWQRVRGRLWALIGFSALEVLAVLLVAGVVVAVIAGIAVAGNGTAAVIVGIPLVLGLIAAVAYLYTALSFAPAAVVLERKPIMASIRRSFGLVRNHFWRIFGIRLLASVVAGVIAGAVAVPFSIAGQVFLLGADSSGPIILATTLTAIGGAIAQIIVAPFTAGVTVLLYTDTRIRAEAFDLVLQTGATAAPAESAAADDLWLTPLR</sequence>
<keyword evidence="5" id="KW-1185">Reference proteome</keyword>
<evidence type="ECO:0000256" key="1">
    <source>
        <dbReference type="SAM" id="MobiDB-lite"/>
    </source>
</evidence>
<dbReference type="STRING" id="1440774.Y900_011240"/>
<comment type="caution">
    <text evidence="4">The sequence shown here is derived from an EMBL/GenBank/DDBJ whole genome shotgun (WGS) entry which is preliminary data.</text>
</comment>
<feature type="transmembrane region" description="Helical" evidence="2">
    <location>
        <begin position="171"/>
        <end position="202"/>
    </location>
</feature>
<feature type="region of interest" description="Disordered" evidence="1">
    <location>
        <begin position="1"/>
        <end position="90"/>
    </location>
</feature>
<dbReference type="eggNOG" id="COG5180">
    <property type="taxonomic scope" value="Bacteria"/>
</dbReference>
<keyword evidence="2" id="KW-0472">Membrane</keyword>
<feature type="transmembrane region" description="Helical" evidence="2">
    <location>
        <begin position="259"/>
        <end position="291"/>
    </location>
</feature>
<dbReference type="AlphaFoldDB" id="A0A064CL08"/>
<evidence type="ECO:0000313" key="4">
    <source>
        <dbReference type="EMBL" id="KDE99497.1"/>
    </source>
</evidence>
<gene>
    <name evidence="4" type="ORF">Y900_011240</name>
</gene>
<keyword evidence="2" id="KW-0812">Transmembrane</keyword>
<dbReference type="InterPro" id="IPR057169">
    <property type="entry name" value="DUF7847"/>
</dbReference>
<dbReference type="RefSeq" id="WP_036341857.1">
    <property type="nucleotide sequence ID" value="NZ_JALN02000001.1"/>
</dbReference>
<organism evidence="4 5">
    <name type="scientific">Mycolicibacterium aromaticivorans JS19b1 = JCM 16368</name>
    <dbReference type="NCBI Taxonomy" id="1440774"/>
    <lineage>
        <taxon>Bacteria</taxon>
        <taxon>Bacillati</taxon>
        <taxon>Actinomycetota</taxon>
        <taxon>Actinomycetes</taxon>
        <taxon>Mycobacteriales</taxon>
        <taxon>Mycobacteriaceae</taxon>
        <taxon>Mycolicibacterium</taxon>
    </lineage>
</organism>
<name>A0A064CL08_9MYCO</name>
<accession>A0A064CL08</accession>
<feature type="transmembrane region" description="Helical" evidence="2">
    <location>
        <begin position="131"/>
        <end position="151"/>
    </location>
</feature>
<evidence type="ECO:0000313" key="5">
    <source>
        <dbReference type="Proteomes" id="UP000022835"/>
    </source>
</evidence>
<feature type="transmembrane region" description="Helical" evidence="2">
    <location>
        <begin position="223"/>
        <end position="253"/>
    </location>
</feature>
<dbReference type="Proteomes" id="UP000022835">
    <property type="component" value="Unassembled WGS sequence"/>
</dbReference>
<feature type="domain" description="DUF7847" evidence="3">
    <location>
        <begin position="113"/>
        <end position="385"/>
    </location>
</feature>
<dbReference type="EMBL" id="JALN02000001">
    <property type="protein sequence ID" value="KDE99497.1"/>
    <property type="molecule type" value="Genomic_DNA"/>
</dbReference>
<dbReference type="OrthoDB" id="121140at2"/>
<reference evidence="4" key="1">
    <citation type="submission" date="2014-05" db="EMBL/GenBank/DDBJ databases">
        <title>Genome sequence of Mycobacterium aromaticivorans strain JS19b1T (= DSM 45407T).</title>
        <authorList>
            <person name="Kwak Y."/>
            <person name="Park G.-S."/>
            <person name="Li Q.X."/>
            <person name="Lee S.-E."/>
            <person name="Shin J.-H."/>
        </authorList>
    </citation>
    <scope>NUCLEOTIDE SEQUENCE [LARGE SCALE GENOMIC DNA]</scope>
    <source>
        <strain evidence="4">JS19b1</strain>
    </source>
</reference>
<feature type="transmembrane region" description="Helical" evidence="2">
    <location>
        <begin position="353"/>
        <end position="383"/>
    </location>
</feature>
<keyword evidence="2" id="KW-1133">Transmembrane helix</keyword>
<proteinExistence type="predicted"/>
<protein>
    <submittedName>
        <fullName evidence="4">Membrane protein</fullName>
    </submittedName>
</protein>